<dbReference type="EnsemblPlants" id="OBART02G23610.1">
    <property type="protein sequence ID" value="OBART02G23610.1"/>
    <property type="gene ID" value="OBART02G23610"/>
</dbReference>
<sequence>MSRSAVSVDDVGLNASWFEATTMGHCRATVGGRAAAAKPTPPQEEGRPPPPWASVGVRRQHKPL</sequence>
<reference evidence="2" key="2">
    <citation type="submission" date="2015-03" db="UniProtKB">
        <authorList>
            <consortium name="EnsemblPlants"/>
        </authorList>
    </citation>
    <scope>IDENTIFICATION</scope>
</reference>
<reference evidence="2" key="1">
    <citation type="journal article" date="2009" name="Rice">
        <title>De Novo Next Generation Sequencing of Plant Genomes.</title>
        <authorList>
            <person name="Rounsley S."/>
            <person name="Marri P.R."/>
            <person name="Yu Y."/>
            <person name="He R."/>
            <person name="Sisneros N."/>
            <person name="Goicoechea J.L."/>
            <person name="Lee S.J."/>
            <person name="Angelova A."/>
            <person name="Kudrna D."/>
            <person name="Luo M."/>
            <person name="Affourtit J."/>
            <person name="Desany B."/>
            <person name="Knight J."/>
            <person name="Niazi F."/>
            <person name="Egholm M."/>
            <person name="Wing R.A."/>
        </authorList>
    </citation>
    <scope>NUCLEOTIDE SEQUENCE [LARGE SCALE GENOMIC DNA]</scope>
    <source>
        <strain evidence="2">cv. IRGC 105608</strain>
    </source>
</reference>
<organism evidence="2">
    <name type="scientific">Oryza barthii</name>
    <dbReference type="NCBI Taxonomy" id="65489"/>
    <lineage>
        <taxon>Eukaryota</taxon>
        <taxon>Viridiplantae</taxon>
        <taxon>Streptophyta</taxon>
        <taxon>Embryophyta</taxon>
        <taxon>Tracheophyta</taxon>
        <taxon>Spermatophyta</taxon>
        <taxon>Magnoliopsida</taxon>
        <taxon>Liliopsida</taxon>
        <taxon>Poales</taxon>
        <taxon>Poaceae</taxon>
        <taxon>BOP clade</taxon>
        <taxon>Oryzoideae</taxon>
        <taxon>Oryzeae</taxon>
        <taxon>Oryzinae</taxon>
        <taxon>Oryza</taxon>
    </lineage>
</organism>
<keyword evidence="3" id="KW-1185">Reference proteome</keyword>
<dbReference type="Proteomes" id="UP000026960">
    <property type="component" value="Chromosome 2"/>
</dbReference>
<proteinExistence type="predicted"/>
<feature type="region of interest" description="Disordered" evidence="1">
    <location>
        <begin position="29"/>
        <end position="64"/>
    </location>
</feature>
<evidence type="ECO:0000313" key="3">
    <source>
        <dbReference type="Proteomes" id="UP000026960"/>
    </source>
</evidence>
<evidence type="ECO:0000313" key="2">
    <source>
        <dbReference type="EnsemblPlants" id="OBART02G23610.1"/>
    </source>
</evidence>
<name>A0A0D3F7G4_9ORYZ</name>
<accession>A0A0D3F7G4</accession>
<evidence type="ECO:0000256" key="1">
    <source>
        <dbReference type="SAM" id="MobiDB-lite"/>
    </source>
</evidence>
<dbReference type="PaxDb" id="65489-OBART02G23610.1"/>
<protein>
    <submittedName>
        <fullName evidence="2">Uncharacterized protein</fullName>
    </submittedName>
</protein>
<dbReference type="HOGENOM" id="CLU_2871169_0_0_1"/>
<dbReference type="Gramene" id="OBART02G23610.1">
    <property type="protein sequence ID" value="OBART02G23610.1"/>
    <property type="gene ID" value="OBART02G23610"/>
</dbReference>
<dbReference type="AlphaFoldDB" id="A0A0D3F7G4"/>